<dbReference type="InterPro" id="IPR007831">
    <property type="entry name" value="T2SS_GspE_N"/>
</dbReference>
<dbReference type="SUPFAM" id="SSF52540">
    <property type="entry name" value="P-loop containing nucleoside triphosphate hydrolases"/>
    <property type="match status" value="1"/>
</dbReference>
<sequence length="580" mass="63484">MSQSLSEQSIQHGVADQPEDFVSFLVRQDVLDETGATRIRRAAEESGGRPAHILVSLGLMNDEQCCRTLADFTGCSLLSGADLEQRDPELLTGGPLPVKFLRENLVLPLRDQEDGFALALTDPTDKFLIHAIDLAVGKPLALLIATRAQLERSLADHDTAETSAPDSTTEGVEQEDLGRLRELASEAPVIRLVSRLLDRAVELKATDIHLESSERDLTVRFRLDGQLKVIEKIDRGPRAAVLSRIKLLAHMNIAENRLPQDGRIRTTIRGRNIDLRVATLPAIHGETIVIRILDQQAVELDFAALGFSDRDSAALMEILHRPNGIFLVTGPTSSGKTTTLYAALKSINQPERKIITVEDPVEYELPGIVQTQVKPEIGLSFARVLRATLRHNPNVLLIGEIRDLETASIAVEAALTGHLVLATLHTNSAAASISRLLDMGVDDYLLASTLAGASAQRLVRCLCPDCRTEVQVDGDVLRRHLAGQEQILDGHVTDGKVTLWQPAGCPVCDHTGYRGRTIIHELMPVDEQLRQQVYGHRDSADIEKSLLSDGWVNMRGSGIKKALGGRTSLEEVLRMTSGSY</sequence>
<accession>A0A501PIW0</accession>
<feature type="compositionally biased region" description="Polar residues" evidence="4">
    <location>
        <begin position="161"/>
        <end position="171"/>
    </location>
</feature>
<dbReference type="RefSeq" id="WP_139940565.1">
    <property type="nucleotide sequence ID" value="NZ_VFIY01000008.1"/>
</dbReference>
<evidence type="ECO:0000256" key="3">
    <source>
        <dbReference type="ARBA" id="ARBA00022840"/>
    </source>
</evidence>
<feature type="region of interest" description="Disordered" evidence="4">
    <location>
        <begin position="155"/>
        <end position="175"/>
    </location>
</feature>
<dbReference type="InterPro" id="IPR027417">
    <property type="entry name" value="P-loop_NTPase"/>
</dbReference>
<evidence type="ECO:0000256" key="4">
    <source>
        <dbReference type="SAM" id="MobiDB-lite"/>
    </source>
</evidence>
<dbReference type="GO" id="GO:0005886">
    <property type="term" value="C:plasma membrane"/>
    <property type="evidence" value="ECO:0007669"/>
    <property type="project" value="TreeGrafter"/>
</dbReference>
<dbReference type="Gene3D" id="3.30.450.90">
    <property type="match status" value="1"/>
</dbReference>
<dbReference type="PANTHER" id="PTHR30258">
    <property type="entry name" value="TYPE II SECRETION SYSTEM PROTEIN GSPE-RELATED"/>
    <property type="match status" value="1"/>
</dbReference>
<dbReference type="Gene3D" id="3.40.50.300">
    <property type="entry name" value="P-loop containing nucleotide triphosphate hydrolases"/>
    <property type="match status" value="1"/>
</dbReference>
<dbReference type="EMBL" id="VFIY01000008">
    <property type="protein sequence ID" value="TPD60155.1"/>
    <property type="molecule type" value="Genomic_DNA"/>
</dbReference>
<dbReference type="Pfam" id="PF00437">
    <property type="entry name" value="T2SSE"/>
    <property type="match status" value="1"/>
</dbReference>
<evidence type="ECO:0000313" key="6">
    <source>
        <dbReference type="EMBL" id="TPD60155.1"/>
    </source>
</evidence>
<dbReference type="InterPro" id="IPR037257">
    <property type="entry name" value="T2SS_E_N_sf"/>
</dbReference>
<dbReference type="InterPro" id="IPR003593">
    <property type="entry name" value="AAA+_ATPase"/>
</dbReference>
<gene>
    <name evidence="6" type="ORF">FIV46_08855</name>
</gene>
<dbReference type="Pfam" id="PF05157">
    <property type="entry name" value="MshEN"/>
    <property type="match status" value="1"/>
</dbReference>
<comment type="caution">
    <text evidence="6">The sequence shown here is derived from an EMBL/GenBank/DDBJ whole genome shotgun (WGS) entry which is preliminary data.</text>
</comment>
<keyword evidence="7" id="KW-1185">Reference proteome</keyword>
<keyword evidence="3" id="KW-0067">ATP-binding</keyword>
<dbReference type="GO" id="GO:0005524">
    <property type="term" value="F:ATP binding"/>
    <property type="evidence" value="ECO:0007669"/>
    <property type="project" value="UniProtKB-KW"/>
</dbReference>
<keyword evidence="2" id="KW-0547">Nucleotide-binding</keyword>
<dbReference type="GO" id="GO:0016887">
    <property type="term" value="F:ATP hydrolysis activity"/>
    <property type="evidence" value="ECO:0007669"/>
    <property type="project" value="TreeGrafter"/>
</dbReference>
<dbReference type="SMART" id="SM00382">
    <property type="entry name" value="AAA"/>
    <property type="match status" value="1"/>
</dbReference>
<name>A0A501PIW0_9PROT</name>
<protein>
    <submittedName>
        <fullName evidence="6">Type II/IV secretion system protein</fullName>
    </submittedName>
</protein>
<dbReference type="AlphaFoldDB" id="A0A501PIW0"/>
<feature type="domain" description="AAA+ ATPase" evidence="5">
    <location>
        <begin position="322"/>
        <end position="443"/>
    </location>
</feature>
<evidence type="ECO:0000313" key="7">
    <source>
        <dbReference type="Proteomes" id="UP000319148"/>
    </source>
</evidence>
<comment type="similarity">
    <text evidence="1">Belongs to the GSP E family.</text>
</comment>
<dbReference type="Gene3D" id="3.30.300.160">
    <property type="entry name" value="Type II secretion system, protein E, N-terminal domain"/>
    <property type="match status" value="1"/>
</dbReference>
<dbReference type="PANTHER" id="PTHR30258:SF2">
    <property type="entry name" value="COMG OPERON PROTEIN 1"/>
    <property type="match status" value="1"/>
</dbReference>
<proteinExistence type="inferred from homology"/>
<organism evidence="6 7">
    <name type="scientific">Emcibacter nanhaiensis</name>
    <dbReference type="NCBI Taxonomy" id="1505037"/>
    <lineage>
        <taxon>Bacteria</taxon>
        <taxon>Pseudomonadati</taxon>
        <taxon>Pseudomonadota</taxon>
        <taxon>Alphaproteobacteria</taxon>
        <taxon>Emcibacterales</taxon>
        <taxon>Emcibacteraceae</taxon>
        <taxon>Emcibacter</taxon>
    </lineage>
</organism>
<evidence type="ECO:0000259" key="5">
    <source>
        <dbReference type="SMART" id="SM00382"/>
    </source>
</evidence>
<dbReference type="CDD" id="cd01129">
    <property type="entry name" value="PulE-GspE-like"/>
    <property type="match status" value="1"/>
</dbReference>
<dbReference type="SUPFAM" id="SSF160246">
    <property type="entry name" value="EspE N-terminal domain-like"/>
    <property type="match status" value="1"/>
</dbReference>
<dbReference type="OrthoDB" id="9804785at2"/>
<reference evidence="7" key="1">
    <citation type="submission" date="2019-06" db="EMBL/GenBank/DDBJ databases">
        <title>The complete genome of Emcibacter congregatus ZYLT.</title>
        <authorList>
            <person name="Zhao Z."/>
        </authorList>
    </citation>
    <scope>NUCLEOTIDE SEQUENCE [LARGE SCALE GENOMIC DNA]</scope>
    <source>
        <strain evidence="7">MCCC 1A06723</strain>
    </source>
</reference>
<evidence type="ECO:0000256" key="1">
    <source>
        <dbReference type="ARBA" id="ARBA00006611"/>
    </source>
</evidence>
<evidence type="ECO:0000256" key="2">
    <source>
        <dbReference type="ARBA" id="ARBA00022741"/>
    </source>
</evidence>
<dbReference type="InterPro" id="IPR001482">
    <property type="entry name" value="T2SS/T4SS_dom"/>
</dbReference>
<dbReference type="Proteomes" id="UP000319148">
    <property type="component" value="Unassembled WGS sequence"/>
</dbReference>